<dbReference type="GO" id="GO:0015020">
    <property type="term" value="F:glucuronosyltransferase activity"/>
    <property type="evidence" value="ECO:0007669"/>
    <property type="project" value="UniProtKB-EC"/>
</dbReference>
<feature type="transmembrane region" description="Helical" evidence="7">
    <location>
        <begin position="432"/>
        <end position="456"/>
    </location>
</feature>
<reference evidence="8 9" key="1">
    <citation type="submission" date="2018-11" db="EMBL/GenBank/DDBJ databases">
        <authorList>
            <consortium name="Pathogen Informatics"/>
        </authorList>
    </citation>
    <scope>NUCLEOTIDE SEQUENCE [LARGE SCALE GENOMIC DNA]</scope>
</reference>
<dbReference type="EMBL" id="UYYB01096357">
    <property type="protein sequence ID" value="VDM76109.1"/>
    <property type="molecule type" value="Genomic_DNA"/>
</dbReference>
<dbReference type="SUPFAM" id="SSF53756">
    <property type="entry name" value="UDP-Glycosyltransferase/glycogen phosphorylase"/>
    <property type="match status" value="1"/>
</dbReference>
<proteinExistence type="inferred from homology"/>
<dbReference type="CDD" id="cd03784">
    <property type="entry name" value="GT1_Gtf-like"/>
    <property type="match status" value="1"/>
</dbReference>
<dbReference type="PANTHER" id="PTHR48043:SF23">
    <property type="entry name" value="UDP-GLUCURONOSYLTRANSFERASE"/>
    <property type="match status" value="1"/>
</dbReference>
<evidence type="ECO:0000256" key="4">
    <source>
        <dbReference type="ARBA" id="ARBA00022679"/>
    </source>
</evidence>
<dbReference type="EC" id="2.4.1.17" evidence="2"/>
<comment type="similarity">
    <text evidence="1">Belongs to the UDP-glycosyltransferase family.</text>
</comment>
<keyword evidence="3" id="KW-0328">Glycosyltransferase</keyword>
<accession>A0A3P7J874</accession>
<evidence type="ECO:0000256" key="6">
    <source>
        <dbReference type="ARBA" id="ARBA00047475"/>
    </source>
</evidence>
<dbReference type="Proteomes" id="UP000270094">
    <property type="component" value="Unassembled WGS sequence"/>
</dbReference>
<evidence type="ECO:0000313" key="9">
    <source>
        <dbReference type="Proteomes" id="UP000270094"/>
    </source>
</evidence>
<evidence type="ECO:0000256" key="1">
    <source>
        <dbReference type="ARBA" id="ARBA00009995"/>
    </source>
</evidence>
<dbReference type="AlphaFoldDB" id="A0A3P7J874"/>
<keyword evidence="9" id="KW-1185">Reference proteome</keyword>
<comment type="catalytic activity">
    <reaction evidence="6">
        <text>glucuronate acceptor + UDP-alpha-D-glucuronate = acceptor beta-D-glucuronoside + UDP + H(+)</text>
        <dbReference type="Rhea" id="RHEA:21032"/>
        <dbReference type="ChEBI" id="CHEBI:15378"/>
        <dbReference type="ChEBI" id="CHEBI:58052"/>
        <dbReference type="ChEBI" id="CHEBI:58223"/>
        <dbReference type="ChEBI" id="CHEBI:132367"/>
        <dbReference type="ChEBI" id="CHEBI:132368"/>
        <dbReference type="EC" id="2.4.1.17"/>
    </reaction>
</comment>
<dbReference type="Gene3D" id="3.40.50.2000">
    <property type="entry name" value="Glycogen Phosphorylase B"/>
    <property type="match status" value="3"/>
</dbReference>
<protein>
    <recommendedName>
        <fullName evidence="2">glucuronosyltransferase</fullName>
        <ecNumber evidence="2">2.4.1.17</ecNumber>
    </recommendedName>
</protein>
<name>A0A3P7J874_STRVU</name>
<dbReference type="InterPro" id="IPR002213">
    <property type="entry name" value="UDP_glucos_trans"/>
</dbReference>
<keyword evidence="7" id="KW-1133">Transmembrane helix</keyword>
<dbReference type="Pfam" id="PF00201">
    <property type="entry name" value="UDPGT"/>
    <property type="match status" value="2"/>
</dbReference>
<organism evidence="8 9">
    <name type="scientific">Strongylus vulgaris</name>
    <name type="common">Blood worm</name>
    <dbReference type="NCBI Taxonomy" id="40348"/>
    <lineage>
        <taxon>Eukaryota</taxon>
        <taxon>Metazoa</taxon>
        <taxon>Ecdysozoa</taxon>
        <taxon>Nematoda</taxon>
        <taxon>Chromadorea</taxon>
        <taxon>Rhabditida</taxon>
        <taxon>Rhabditina</taxon>
        <taxon>Rhabditomorpha</taxon>
        <taxon>Strongyloidea</taxon>
        <taxon>Strongylidae</taxon>
        <taxon>Strongylus</taxon>
    </lineage>
</organism>
<keyword evidence="7" id="KW-0472">Membrane</keyword>
<dbReference type="OrthoDB" id="5835829at2759"/>
<evidence type="ECO:0000256" key="5">
    <source>
        <dbReference type="ARBA" id="ARBA00022729"/>
    </source>
</evidence>
<keyword evidence="7" id="KW-0812">Transmembrane</keyword>
<gene>
    <name evidence="8" type="ORF">SVUK_LOCUS11107</name>
</gene>
<evidence type="ECO:0000313" key="8">
    <source>
        <dbReference type="EMBL" id="VDM76109.1"/>
    </source>
</evidence>
<evidence type="ECO:0000256" key="2">
    <source>
        <dbReference type="ARBA" id="ARBA00012544"/>
    </source>
</evidence>
<keyword evidence="5" id="KW-0732">Signal</keyword>
<evidence type="ECO:0000256" key="7">
    <source>
        <dbReference type="SAM" id="Phobius"/>
    </source>
</evidence>
<keyword evidence="4" id="KW-0808">Transferase</keyword>
<sequence>MFGYSHMKFMGAIADTLTEAGHNVTLLMPIMDAELQDKKGVKLTKNIIEIPCAPRVAEMMMDKAKVLAQTWVEESSVTTKLQMARNMTESFKCQCEQNLNDEKLIEQLKREEFDVGIAEAFGICGFGIFEILGIQTSIVTFSGVYLSPISRAIGEPIVPSYVPGVSVAGDRMNVLERFLNTLDVALWDKIFTDILDAEIDVFKRKFGSHFKSHSELLAQASYVFTNSNPYLDYPRPLLHKTISIGGITVSADSKQDKLSAKWDAILNERNTTVLVSFGSVTKTVYMPGEYKSYNYLLVEKANYFVVADSRLTVFVTHAGLGSTTELAYQGKPAILIPLFAEQPRNARMLAKHGGGIVLSKNDLASPEKLRNSLLTIMNDPRYSQNAKRLSEMLINPPISPKLLLLRHCEFAARFGRLPNLDPYGRQLSFVQYFLIDIAVVAASVIAIVVFVALLLLRKCLSISAKLKIE</sequence>
<dbReference type="InterPro" id="IPR050271">
    <property type="entry name" value="UDP-glycosyltransferase"/>
</dbReference>
<dbReference type="PANTHER" id="PTHR48043">
    <property type="entry name" value="EG:EG0003.4 PROTEIN-RELATED"/>
    <property type="match status" value="1"/>
</dbReference>
<evidence type="ECO:0000256" key="3">
    <source>
        <dbReference type="ARBA" id="ARBA00022676"/>
    </source>
</evidence>